<dbReference type="STRING" id="84029.CROST_35300"/>
<keyword evidence="2" id="KW-0472">Membrane</keyword>
<dbReference type="Proteomes" id="UP000190951">
    <property type="component" value="Chromosome"/>
</dbReference>
<dbReference type="InterPro" id="IPR029050">
    <property type="entry name" value="Immunoprotect_excell_Ig-like"/>
</dbReference>
<feature type="transmembrane region" description="Helical" evidence="2">
    <location>
        <begin position="7"/>
        <end position="25"/>
    </location>
</feature>
<dbReference type="AlphaFoldDB" id="A0A1S8MDW6"/>
<organism evidence="3 4">
    <name type="scientific">Clostridium felsineum</name>
    <dbReference type="NCBI Taxonomy" id="36839"/>
    <lineage>
        <taxon>Bacteria</taxon>
        <taxon>Bacillati</taxon>
        <taxon>Bacillota</taxon>
        <taxon>Clostridia</taxon>
        <taxon>Eubacteriales</taxon>
        <taxon>Clostridiaceae</taxon>
        <taxon>Clostridium</taxon>
    </lineage>
</organism>
<keyword evidence="2" id="KW-0812">Transmembrane</keyword>
<evidence type="ECO:0000256" key="2">
    <source>
        <dbReference type="SAM" id="Phobius"/>
    </source>
</evidence>
<evidence type="ECO:0000256" key="1">
    <source>
        <dbReference type="SAM" id="MobiDB-lite"/>
    </source>
</evidence>
<evidence type="ECO:0000313" key="3">
    <source>
        <dbReference type="EMBL" id="URZ11547.1"/>
    </source>
</evidence>
<dbReference type="RefSeq" id="WP_077832848.1">
    <property type="nucleotide sequence ID" value="NZ_CP096983.1"/>
</dbReference>
<sequence length="203" mass="22462">MNKPIKIILGFVVIVVVLFLGIAIGSSGNSNTKETATKTQNKPTQNTSASNKEDSNKKNSKTYKLGQEGQINDWSIKVLDVQETNKIETGDDKPITTQQKFVKIKVQMTNKAQSPKQYSSGNFMLGNMKDKKTYQLNSDAGLKLNEVETIDNNNSGFFLMYDDLNPNTPKQTYLVFEVPTSFNVADGVLIAGDNTNTAGYYLK</sequence>
<name>A0A1S8MDW6_9CLOT</name>
<dbReference type="Pfam" id="PF11611">
    <property type="entry name" value="DUF4352"/>
    <property type="match status" value="1"/>
</dbReference>
<reference evidence="3 4" key="1">
    <citation type="submission" date="2022-04" db="EMBL/GenBank/DDBJ databases">
        <title>Genome sequence of C. roseum typestrain.</title>
        <authorList>
            <person name="Poehlein A."/>
            <person name="Schoch T."/>
            <person name="Duerre P."/>
            <person name="Daniel R."/>
        </authorList>
    </citation>
    <scope>NUCLEOTIDE SEQUENCE [LARGE SCALE GENOMIC DNA]</scope>
    <source>
        <strain evidence="3 4">DSM 7320</strain>
    </source>
</reference>
<protein>
    <submittedName>
        <fullName evidence="3">Uncharacterized protein</fullName>
    </submittedName>
</protein>
<dbReference type="KEGG" id="crw:CROST_022640"/>
<dbReference type="Gene3D" id="2.60.40.1240">
    <property type="match status" value="1"/>
</dbReference>
<feature type="region of interest" description="Disordered" evidence="1">
    <location>
        <begin position="29"/>
        <end position="64"/>
    </location>
</feature>
<keyword evidence="4" id="KW-1185">Reference proteome</keyword>
<evidence type="ECO:0000313" key="4">
    <source>
        <dbReference type="Proteomes" id="UP000190951"/>
    </source>
</evidence>
<dbReference type="EMBL" id="CP096983">
    <property type="protein sequence ID" value="URZ11547.1"/>
    <property type="molecule type" value="Genomic_DNA"/>
</dbReference>
<keyword evidence="2" id="KW-1133">Transmembrane helix</keyword>
<feature type="compositionally biased region" description="Polar residues" evidence="1">
    <location>
        <begin position="29"/>
        <end position="47"/>
    </location>
</feature>
<dbReference type="InterPro" id="IPR029051">
    <property type="entry name" value="DUF4352"/>
</dbReference>
<accession>A0A1S8MDW6</accession>
<proteinExistence type="predicted"/>
<gene>
    <name evidence="3" type="ORF">CROST_022640</name>
</gene>